<dbReference type="AlphaFoldDB" id="A0A0G9HCZ9"/>
<dbReference type="RefSeq" id="WP_046967419.1">
    <property type="nucleotide sequence ID" value="NZ_CP017480.1"/>
</dbReference>
<proteinExistence type="predicted"/>
<keyword evidence="2" id="KW-1185">Reference proteome</keyword>
<dbReference type="Proteomes" id="UP000182987">
    <property type="component" value="Chromosome"/>
</dbReference>
<evidence type="ECO:0000313" key="2">
    <source>
        <dbReference type="Proteomes" id="UP000182987"/>
    </source>
</evidence>
<dbReference type="PATRIC" id="fig|1440763.5.peg.1621"/>
<dbReference type="EMBL" id="CP017480">
    <property type="protein sequence ID" value="APG05963.1"/>
    <property type="molecule type" value="Genomic_DNA"/>
</dbReference>
<accession>A0A0G9HCZ9</accession>
<sequence length="109" mass="11802">MDTMLLFTRFWLLLAAVGGAILPVALGNEVSRKRAVVQVVCGAMMAIFLAPMLERRFLPDSPAQIQAGVSFLVGCFGLRLTMIAQRLIDSRGETLANRVIDRIAGGDNP</sequence>
<reference evidence="2" key="1">
    <citation type="submission" date="2016-09" db="EMBL/GenBank/DDBJ databases">
        <authorList>
            <person name="Lysoe E."/>
        </authorList>
    </citation>
    <scope>NUCLEOTIDE SEQUENCE [LARGE SCALE GENOMIC DNA]</scope>
    <source>
        <strain evidence="2">LJ96T</strain>
    </source>
</reference>
<organism evidence="1 2">
    <name type="scientific">Luteibacter rhizovicinus DSM 16549</name>
    <dbReference type="NCBI Taxonomy" id="1440763"/>
    <lineage>
        <taxon>Bacteria</taxon>
        <taxon>Pseudomonadati</taxon>
        <taxon>Pseudomonadota</taxon>
        <taxon>Gammaproteobacteria</taxon>
        <taxon>Lysobacterales</taxon>
        <taxon>Rhodanobacteraceae</taxon>
        <taxon>Luteibacter</taxon>
    </lineage>
</organism>
<dbReference type="OrthoDB" id="5956165at2"/>
<dbReference type="KEGG" id="lrz:BJI69_20020"/>
<gene>
    <name evidence="1" type="ORF">BJI69_20020</name>
</gene>
<protein>
    <submittedName>
        <fullName evidence="1">Uncharacterized protein</fullName>
    </submittedName>
</protein>
<evidence type="ECO:0000313" key="1">
    <source>
        <dbReference type="EMBL" id="APG05963.1"/>
    </source>
</evidence>
<dbReference type="STRING" id="1440763.BJI69_20020"/>
<name>A0A0G9HCZ9_9GAMM</name>